<reference evidence="1" key="1">
    <citation type="submission" date="2014-09" db="EMBL/GenBank/DDBJ databases">
        <authorList>
            <person name="Magalhaes I.L.F."/>
            <person name="Oliveira U."/>
            <person name="Santos F.R."/>
            <person name="Vidigal T.H.D.A."/>
            <person name="Brescovit A.D."/>
            <person name="Santos A.J."/>
        </authorList>
    </citation>
    <scope>NUCLEOTIDE SEQUENCE</scope>
    <source>
        <tissue evidence="1">Shoot tissue taken approximately 20 cm above the soil surface</tissue>
    </source>
</reference>
<evidence type="ECO:0000313" key="1">
    <source>
        <dbReference type="EMBL" id="JAD93627.1"/>
    </source>
</evidence>
<reference evidence="1" key="2">
    <citation type="journal article" date="2015" name="Data Brief">
        <title>Shoot transcriptome of the giant reed, Arundo donax.</title>
        <authorList>
            <person name="Barrero R.A."/>
            <person name="Guerrero F.D."/>
            <person name="Moolhuijzen P."/>
            <person name="Goolsby J.A."/>
            <person name="Tidwell J."/>
            <person name="Bellgard S.E."/>
            <person name="Bellgard M.I."/>
        </authorList>
    </citation>
    <scope>NUCLEOTIDE SEQUENCE</scope>
    <source>
        <tissue evidence="1">Shoot tissue taken approximately 20 cm above the soil surface</tissue>
    </source>
</reference>
<accession>A0A0A9ECB7</accession>
<protein>
    <submittedName>
        <fullName evidence="1">Uncharacterized protein</fullName>
    </submittedName>
</protein>
<organism evidence="1">
    <name type="scientific">Arundo donax</name>
    <name type="common">Giant reed</name>
    <name type="synonym">Donax arundinaceus</name>
    <dbReference type="NCBI Taxonomy" id="35708"/>
    <lineage>
        <taxon>Eukaryota</taxon>
        <taxon>Viridiplantae</taxon>
        <taxon>Streptophyta</taxon>
        <taxon>Embryophyta</taxon>
        <taxon>Tracheophyta</taxon>
        <taxon>Spermatophyta</taxon>
        <taxon>Magnoliopsida</taxon>
        <taxon>Liliopsida</taxon>
        <taxon>Poales</taxon>
        <taxon>Poaceae</taxon>
        <taxon>PACMAD clade</taxon>
        <taxon>Arundinoideae</taxon>
        <taxon>Arundineae</taxon>
        <taxon>Arundo</taxon>
    </lineage>
</organism>
<proteinExistence type="predicted"/>
<dbReference type="AlphaFoldDB" id="A0A0A9ECB7"/>
<dbReference type="EMBL" id="GBRH01204268">
    <property type="protein sequence ID" value="JAD93627.1"/>
    <property type="molecule type" value="Transcribed_RNA"/>
</dbReference>
<name>A0A0A9ECB7_ARUDO</name>
<sequence>MRLCSEPEQDQVVLVQQQHVAKRGWHLSSNRQLRLEMVTPQVEMEHEHPSAEIQLT</sequence>